<evidence type="ECO:0000313" key="4">
    <source>
        <dbReference type="Proteomes" id="UP000296733"/>
    </source>
</evidence>
<sequence>MNTCSDRMSVGQYVTERFIGKLILAWLAALILAGIGTVYTPFSLVEIAGVIGMLGTLGILAIQVHNTSNNRVEPEDAGEYVDGTERSDTSDDVVNGDGDGASTEYDVGATEGLSATERRVQNELIRESYRRFTEQPFTFWPSPQGERLRSYLNDEFEDVDEDVIDKVWRFSKDDGFFKRRPGKRSLTITPTTLWRAKELGEELLLDDAVQDEILDVLLQSYRSDPTYPQVDRDELIEAVGRSSDVVDHNLWLLREKGYVETQAYINSSDGGYSEAEITKLGRQVSQ</sequence>
<feature type="region of interest" description="Disordered" evidence="1">
    <location>
        <begin position="71"/>
        <end position="106"/>
    </location>
</feature>
<reference evidence="3 4" key="1">
    <citation type="journal article" date="2019" name="Nat. Commun.">
        <title>A new type of DNA phosphorothioation-based antiviral system in archaea.</title>
        <authorList>
            <person name="Xiong L."/>
            <person name="Liu S."/>
            <person name="Chen S."/>
            <person name="Xiao Y."/>
            <person name="Zhu B."/>
            <person name="Gao Y."/>
            <person name="Zhang Y."/>
            <person name="Chen B."/>
            <person name="Luo J."/>
            <person name="Deng Z."/>
            <person name="Chen X."/>
            <person name="Wang L."/>
            <person name="Chen S."/>
        </authorList>
    </citation>
    <scope>NUCLEOTIDE SEQUENCE [LARGE SCALE GENOMIC DNA]</scope>
    <source>
        <strain evidence="3 4">CGMCC 1.10331</strain>
        <plasmid evidence="3 4">unnamed3</plasmid>
    </source>
</reference>
<organism evidence="3 4">
    <name type="scientific">Halobellus limi</name>
    <dbReference type="NCBI Taxonomy" id="699433"/>
    <lineage>
        <taxon>Archaea</taxon>
        <taxon>Methanobacteriati</taxon>
        <taxon>Methanobacteriota</taxon>
        <taxon>Stenosarchaea group</taxon>
        <taxon>Halobacteria</taxon>
        <taxon>Halobacteriales</taxon>
        <taxon>Haloferacaceae</taxon>
        <taxon>Halobellus</taxon>
    </lineage>
</organism>
<dbReference type="KEGG" id="hlm:DV707_18110"/>
<protein>
    <submittedName>
        <fullName evidence="3">Uncharacterized protein</fullName>
    </submittedName>
</protein>
<evidence type="ECO:0000256" key="1">
    <source>
        <dbReference type="SAM" id="MobiDB-lite"/>
    </source>
</evidence>
<evidence type="ECO:0000256" key="2">
    <source>
        <dbReference type="SAM" id="Phobius"/>
    </source>
</evidence>
<dbReference type="AlphaFoldDB" id="A0A4D6H767"/>
<feature type="transmembrane region" description="Helical" evidence="2">
    <location>
        <begin position="18"/>
        <end position="36"/>
    </location>
</feature>
<geneLocation type="plasmid" evidence="3">
    <name>unnamed3</name>
</geneLocation>
<proteinExistence type="predicted"/>
<keyword evidence="2" id="KW-1133">Transmembrane helix</keyword>
<accession>A0A4D6H767</accession>
<dbReference type="Proteomes" id="UP000296733">
    <property type="component" value="Plasmid unnamed3"/>
</dbReference>
<dbReference type="EMBL" id="CP031314">
    <property type="protein sequence ID" value="QCC49643.1"/>
    <property type="molecule type" value="Genomic_DNA"/>
</dbReference>
<evidence type="ECO:0000313" key="3">
    <source>
        <dbReference type="EMBL" id="QCC49643.1"/>
    </source>
</evidence>
<keyword evidence="2" id="KW-0472">Membrane</keyword>
<keyword evidence="2" id="KW-0812">Transmembrane</keyword>
<gene>
    <name evidence="3" type="ORF">DV707_18110</name>
</gene>
<keyword evidence="3" id="KW-0614">Plasmid</keyword>
<name>A0A4D6H767_9EURY</name>